<dbReference type="EMBL" id="JARFPK010000013">
    <property type="protein sequence ID" value="MDF0590457.1"/>
    <property type="molecule type" value="Genomic_DNA"/>
</dbReference>
<feature type="domain" description="DUF11" evidence="1">
    <location>
        <begin position="143"/>
        <end position="224"/>
    </location>
</feature>
<dbReference type="Proteomes" id="UP001220010">
    <property type="component" value="Unassembled WGS sequence"/>
</dbReference>
<comment type="caution">
    <text evidence="2">The sequence shown here is derived from an EMBL/GenBank/DDBJ whole genome shotgun (WGS) entry which is preliminary data.</text>
</comment>
<sequence length="420" mass="46761">MIYLDDPLPLEEVDDFCMQILPLTGAGDMEIRLFLDVNGDGKYTDKKSAGDNWVKSRANIWDEADLSGSDWVELNAFDRRFEFQDRNGVKIGDLVGCQGYFGPAGVVRIWITLYGIGDGGGSCLIDYIKLGSYILSFEPLEDQVTKKGKPKRISYGGKITYTITYGNDLLIPITNLVIVEQFDPRMSLISADPPPDPGANNVWTIGALLPGEYGQIVLVMKMEKQNFVADLEGHVSGNGFVSVRRRFTTDRSPQLIVNLVRIICDQFEKLGRVETPVRSIVGTTLSFAEHGSGIYEAEELSNYRSSSMRMERSFDAFQAPAALSLPSGRTLGYNSSWHATHVCMDDKRGSIIREIYLYAEKLNLSGRAEVRSTRLKLASESNFTGMAIYEIESRTKERDSAITTVFEGSYSLKTGSDVYK</sequence>
<dbReference type="Pfam" id="PF01345">
    <property type="entry name" value="DUF11"/>
    <property type="match status" value="1"/>
</dbReference>
<reference evidence="2 3" key="1">
    <citation type="submission" date="2023-03" db="EMBL/GenBank/DDBJ databases">
        <title>WGS of Methanotrichaceae archaeon Mx.</title>
        <authorList>
            <person name="Sorokin D.Y."/>
            <person name="Merkel A.Y."/>
        </authorList>
    </citation>
    <scope>NUCLEOTIDE SEQUENCE [LARGE SCALE GENOMIC DNA]</scope>
    <source>
        <strain evidence="2 3">Mx</strain>
    </source>
</reference>
<evidence type="ECO:0000313" key="2">
    <source>
        <dbReference type="EMBL" id="MDF0590457.1"/>
    </source>
</evidence>
<proteinExistence type="predicted"/>
<gene>
    <name evidence="2" type="ORF">P0O15_04615</name>
</gene>
<keyword evidence="3" id="KW-1185">Reference proteome</keyword>
<organism evidence="2 3">
    <name type="scientific">Candidatus Methanocrinis natronophilus</name>
    <dbReference type="NCBI Taxonomy" id="3033396"/>
    <lineage>
        <taxon>Archaea</taxon>
        <taxon>Methanobacteriati</taxon>
        <taxon>Methanobacteriota</taxon>
        <taxon>Stenosarchaea group</taxon>
        <taxon>Methanomicrobia</taxon>
        <taxon>Methanotrichales</taxon>
        <taxon>Methanotrichaceae</taxon>
        <taxon>Methanocrinis</taxon>
    </lineage>
</organism>
<accession>A0ABT5X7A5</accession>
<evidence type="ECO:0000313" key="3">
    <source>
        <dbReference type="Proteomes" id="UP001220010"/>
    </source>
</evidence>
<evidence type="ECO:0000259" key="1">
    <source>
        <dbReference type="Pfam" id="PF01345"/>
    </source>
</evidence>
<dbReference type="RefSeq" id="WP_316966207.1">
    <property type="nucleotide sequence ID" value="NZ_JARFPK010000013.1"/>
</dbReference>
<dbReference type="InterPro" id="IPR001434">
    <property type="entry name" value="OmcB-like_DUF11"/>
</dbReference>
<name>A0ABT5X7A5_9EURY</name>
<protein>
    <recommendedName>
        <fullName evidence="1">DUF11 domain-containing protein</fullName>
    </recommendedName>
</protein>